<comment type="caution">
    <text evidence="2">The sequence shown here is derived from an EMBL/GenBank/DDBJ whole genome shotgun (WGS) entry which is preliminary data.</text>
</comment>
<gene>
    <name evidence="2" type="ORF">PanWU01x14_119460</name>
</gene>
<evidence type="ECO:0000256" key="1">
    <source>
        <dbReference type="SAM" id="MobiDB-lite"/>
    </source>
</evidence>
<organism evidence="2 3">
    <name type="scientific">Parasponia andersonii</name>
    <name type="common">Sponia andersonii</name>
    <dbReference type="NCBI Taxonomy" id="3476"/>
    <lineage>
        <taxon>Eukaryota</taxon>
        <taxon>Viridiplantae</taxon>
        <taxon>Streptophyta</taxon>
        <taxon>Embryophyta</taxon>
        <taxon>Tracheophyta</taxon>
        <taxon>Spermatophyta</taxon>
        <taxon>Magnoliopsida</taxon>
        <taxon>eudicotyledons</taxon>
        <taxon>Gunneridae</taxon>
        <taxon>Pentapetalae</taxon>
        <taxon>rosids</taxon>
        <taxon>fabids</taxon>
        <taxon>Rosales</taxon>
        <taxon>Cannabaceae</taxon>
        <taxon>Parasponia</taxon>
    </lineage>
</organism>
<protein>
    <submittedName>
        <fullName evidence="2">Uncharacterized protein</fullName>
    </submittedName>
</protein>
<evidence type="ECO:0000313" key="2">
    <source>
        <dbReference type="EMBL" id="PON65029.1"/>
    </source>
</evidence>
<feature type="region of interest" description="Disordered" evidence="1">
    <location>
        <begin position="12"/>
        <end position="38"/>
    </location>
</feature>
<dbReference type="AlphaFoldDB" id="A0A2P5CVF3"/>
<evidence type="ECO:0000313" key="3">
    <source>
        <dbReference type="Proteomes" id="UP000237105"/>
    </source>
</evidence>
<name>A0A2P5CVF3_PARAD</name>
<sequence>CTVDRLALAPEFSPSSLPKTRPTHSLTHSLTHPPTKKQAKEFKIQELLTVNEREEATIRLVVINEQPLFLGLKISSERNQIWVPQSTDGFHVLLEGLPSCSTQLGGVEPLHAHD</sequence>
<proteinExistence type="predicted"/>
<dbReference type="Proteomes" id="UP000237105">
    <property type="component" value="Unassembled WGS sequence"/>
</dbReference>
<keyword evidence="3" id="KW-1185">Reference proteome</keyword>
<feature type="non-terminal residue" evidence="2">
    <location>
        <position position="1"/>
    </location>
</feature>
<reference evidence="3" key="1">
    <citation type="submission" date="2016-06" db="EMBL/GenBank/DDBJ databases">
        <title>Parallel loss of symbiosis genes in relatives of nitrogen-fixing non-legume Parasponia.</title>
        <authorList>
            <person name="Van Velzen R."/>
            <person name="Holmer R."/>
            <person name="Bu F."/>
            <person name="Rutten L."/>
            <person name="Van Zeijl A."/>
            <person name="Liu W."/>
            <person name="Santuari L."/>
            <person name="Cao Q."/>
            <person name="Sharma T."/>
            <person name="Shen D."/>
            <person name="Roswanjaya Y."/>
            <person name="Wardhani T."/>
            <person name="Kalhor M.S."/>
            <person name="Jansen J."/>
            <person name="Van den Hoogen J."/>
            <person name="Gungor B."/>
            <person name="Hartog M."/>
            <person name="Hontelez J."/>
            <person name="Verver J."/>
            <person name="Yang W.-C."/>
            <person name="Schijlen E."/>
            <person name="Repin R."/>
            <person name="Schilthuizen M."/>
            <person name="Schranz E."/>
            <person name="Heidstra R."/>
            <person name="Miyata K."/>
            <person name="Fedorova E."/>
            <person name="Kohlen W."/>
            <person name="Bisseling T."/>
            <person name="Smit S."/>
            <person name="Geurts R."/>
        </authorList>
    </citation>
    <scope>NUCLEOTIDE SEQUENCE [LARGE SCALE GENOMIC DNA]</scope>
    <source>
        <strain evidence="3">cv. WU1-14</strain>
    </source>
</reference>
<accession>A0A2P5CVF3</accession>
<feature type="compositionally biased region" description="Polar residues" evidence="1">
    <location>
        <begin position="13"/>
        <end position="32"/>
    </location>
</feature>
<dbReference type="EMBL" id="JXTB01000091">
    <property type="protein sequence ID" value="PON65029.1"/>
    <property type="molecule type" value="Genomic_DNA"/>
</dbReference>